<protein>
    <submittedName>
        <fullName evidence="1">Uncharacterized protein</fullName>
    </submittedName>
</protein>
<dbReference type="Proteomes" id="UP000324222">
    <property type="component" value="Unassembled WGS sequence"/>
</dbReference>
<accession>A0A5B7DLH1</accession>
<organism evidence="1 2">
    <name type="scientific">Portunus trituberculatus</name>
    <name type="common">Swimming crab</name>
    <name type="synonym">Neptunus trituberculatus</name>
    <dbReference type="NCBI Taxonomy" id="210409"/>
    <lineage>
        <taxon>Eukaryota</taxon>
        <taxon>Metazoa</taxon>
        <taxon>Ecdysozoa</taxon>
        <taxon>Arthropoda</taxon>
        <taxon>Crustacea</taxon>
        <taxon>Multicrustacea</taxon>
        <taxon>Malacostraca</taxon>
        <taxon>Eumalacostraca</taxon>
        <taxon>Eucarida</taxon>
        <taxon>Decapoda</taxon>
        <taxon>Pleocyemata</taxon>
        <taxon>Brachyura</taxon>
        <taxon>Eubrachyura</taxon>
        <taxon>Portunoidea</taxon>
        <taxon>Portunidae</taxon>
        <taxon>Portuninae</taxon>
        <taxon>Portunus</taxon>
    </lineage>
</organism>
<evidence type="ECO:0000313" key="2">
    <source>
        <dbReference type="Proteomes" id="UP000324222"/>
    </source>
</evidence>
<reference evidence="1 2" key="1">
    <citation type="submission" date="2019-05" db="EMBL/GenBank/DDBJ databases">
        <title>Another draft genome of Portunus trituberculatus and its Hox gene families provides insights of decapod evolution.</title>
        <authorList>
            <person name="Jeong J.-H."/>
            <person name="Song I."/>
            <person name="Kim S."/>
            <person name="Choi T."/>
            <person name="Kim D."/>
            <person name="Ryu S."/>
            <person name="Kim W."/>
        </authorList>
    </citation>
    <scope>NUCLEOTIDE SEQUENCE [LARGE SCALE GENOMIC DNA]</scope>
    <source>
        <tissue evidence="1">Muscle</tissue>
    </source>
</reference>
<proteinExistence type="predicted"/>
<dbReference type="AlphaFoldDB" id="A0A5B7DLH1"/>
<gene>
    <name evidence="1" type="ORF">E2C01_015424</name>
</gene>
<sequence>MKSSSFRSGVTVMFRRSSSPVVKGKLESSSLASRFINGCPSLAALRCAFFCSLSPGTWSGVAFMATLSVSHLELVSLMGAPGLNPRRTLLNLLR</sequence>
<keyword evidence="2" id="KW-1185">Reference proteome</keyword>
<evidence type="ECO:0000313" key="1">
    <source>
        <dbReference type="EMBL" id="MPC22411.1"/>
    </source>
</evidence>
<comment type="caution">
    <text evidence="1">The sequence shown here is derived from an EMBL/GenBank/DDBJ whole genome shotgun (WGS) entry which is preliminary data.</text>
</comment>
<name>A0A5B7DLH1_PORTR</name>
<dbReference type="EMBL" id="VSRR010001085">
    <property type="protein sequence ID" value="MPC22411.1"/>
    <property type="molecule type" value="Genomic_DNA"/>
</dbReference>